<dbReference type="GO" id="GO:0008270">
    <property type="term" value="F:zinc ion binding"/>
    <property type="evidence" value="ECO:0007669"/>
    <property type="project" value="UniProtKB-KW"/>
</dbReference>
<dbReference type="SMART" id="SM00356">
    <property type="entry name" value="ZnF_C3H1"/>
    <property type="match status" value="1"/>
</dbReference>
<keyword evidence="5" id="KW-0067">ATP-binding</keyword>
<dbReference type="InterPro" id="IPR036855">
    <property type="entry name" value="Znf_CCCH_sf"/>
</dbReference>
<dbReference type="InterPro" id="IPR041679">
    <property type="entry name" value="DNA2/NAM7-like_C"/>
</dbReference>
<dbReference type="GO" id="GO:0005737">
    <property type="term" value="C:cytoplasm"/>
    <property type="evidence" value="ECO:0007669"/>
    <property type="project" value="UniProtKB-SubCell"/>
</dbReference>
<dbReference type="PANTHER" id="PTHR10887">
    <property type="entry name" value="DNA2/NAM7 HELICASE FAMILY"/>
    <property type="match status" value="1"/>
</dbReference>
<dbReference type="Proteomes" id="UP000036947">
    <property type="component" value="Unassembled WGS sequence"/>
</dbReference>
<keyword evidence="5" id="KW-0378">Hydrolase</keyword>
<evidence type="ECO:0000256" key="8">
    <source>
        <dbReference type="PROSITE-ProRule" id="PRU00723"/>
    </source>
</evidence>
<dbReference type="PROSITE" id="PS50103">
    <property type="entry name" value="ZF_C3H1"/>
    <property type="match status" value="1"/>
</dbReference>
<dbReference type="Gene3D" id="3.40.50.300">
    <property type="entry name" value="P-loop containing nucleotide triphosphate hydrolases"/>
    <property type="match status" value="2"/>
</dbReference>
<keyword evidence="5" id="KW-0547">Nucleotide-binding</keyword>
<dbReference type="Pfam" id="PF13086">
    <property type="entry name" value="AAA_11"/>
    <property type="match status" value="1"/>
</dbReference>
<dbReference type="InterPro" id="IPR027417">
    <property type="entry name" value="P-loop_NTPase"/>
</dbReference>
<feature type="region of interest" description="Disordered" evidence="9">
    <location>
        <begin position="82"/>
        <end position="118"/>
    </location>
</feature>
<evidence type="ECO:0000256" key="1">
    <source>
        <dbReference type="ARBA" id="ARBA00004496"/>
    </source>
</evidence>
<feature type="domain" description="RZ-type" evidence="11">
    <location>
        <begin position="1840"/>
        <end position="1915"/>
    </location>
</feature>
<dbReference type="PANTHER" id="PTHR10887:SF445">
    <property type="entry name" value="NFX1-TYPE ZINC FINGER-CONTAINING PROTEIN 1"/>
    <property type="match status" value="1"/>
</dbReference>
<keyword evidence="6 8" id="KW-0862">Zinc</keyword>
<proteinExistence type="predicted"/>
<evidence type="ECO:0000256" key="7">
    <source>
        <dbReference type="ARBA" id="ARBA00022859"/>
    </source>
</evidence>
<keyword evidence="4 8" id="KW-0863">Zinc-finger</keyword>
<dbReference type="Pfam" id="PF13087">
    <property type="entry name" value="AAA_12"/>
    <property type="match status" value="1"/>
</dbReference>
<dbReference type="InterPro" id="IPR041677">
    <property type="entry name" value="DNA2/NAM7_AAA_11"/>
</dbReference>
<evidence type="ECO:0000256" key="5">
    <source>
        <dbReference type="ARBA" id="ARBA00022806"/>
    </source>
</evidence>
<name>A0A0L0MYB9_TOLOC</name>
<protein>
    <submittedName>
        <fullName evidence="12">NFX1-type zinc finger-containing protein 1</fullName>
    </submittedName>
</protein>
<keyword evidence="5" id="KW-0347">Helicase</keyword>
<evidence type="ECO:0000256" key="4">
    <source>
        <dbReference type="ARBA" id="ARBA00022771"/>
    </source>
</evidence>
<dbReference type="GO" id="GO:0004386">
    <property type="term" value="F:helicase activity"/>
    <property type="evidence" value="ECO:0007669"/>
    <property type="project" value="InterPro"/>
</dbReference>
<feature type="compositionally biased region" description="Polar residues" evidence="9">
    <location>
        <begin position="153"/>
        <end position="162"/>
    </location>
</feature>
<dbReference type="OrthoDB" id="2423195at2759"/>
<evidence type="ECO:0000256" key="3">
    <source>
        <dbReference type="ARBA" id="ARBA00022723"/>
    </source>
</evidence>
<dbReference type="SUPFAM" id="SSF90229">
    <property type="entry name" value="CCCH zinc finger"/>
    <property type="match status" value="1"/>
</dbReference>
<keyword evidence="3 8" id="KW-0479">Metal-binding</keyword>
<dbReference type="InterPro" id="IPR047187">
    <property type="entry name" value="SF1_C_Upf1"/>
</dbReference>
<feature type="compositionally biased region" description="Polar residues" evidence="9">
    <location>
        <begin position="101"/>
        <end position="118"/>
    </location>
</feature>
<reference evidence="12 13" key="1">
    <citation type="journal article" date="2015" name="BMC Genomics">
        <title>The genome of the truffle-parasite Tolypocladium ophioglossoides and the evolution of antifungal peptaibiotics.</title>
        <authorList>
            <person name="Quandt C.A."/>
            <person name="Bushley K.E."/>
            <person name="Spatafora J.W."/>
        </authorList>
    </citation>
    <scope>NUCLEOTIDE SEQUENCE [LARGE SCALE GENOMIC DNA]</scope>
    <source>
        <strain evidence="12 13">CBS 100239</strain>
    </source>
</reference>
<evidence type="ECO:0000256" key="9">
    <source>
        <dbReference type="SAM" id="MobiDB-lite"/>
    </source>
</evidence>
<dbReference type="FunFam" id="3.40.50.300:FF:001660">
    <property type="entry name" value="NF-X1 finger and helicase protein, putative"/>
    <property type="match status" value="1"/>
</dbReference>
<keyword evidence="7" id="KW-0391">Immunity</keyword>
<evidence type="ECO:0000256" key="6">
    <source>
        <dbReference type="ARBA" id="ARBA00022833"/>
    </source>
</evidence>
<feature type="region of interest" description="Disordered" evidence="9">
    <location>
        <begin position="1"/>
        <end position="21"/>
    </location>
</feature>
<gene>
    <name evidence="12" type="ORF">TOPH_08880</name>
</gene>
<feature type="zinc finger region" description="C3H1-type" evidence="8">
    <location>
        <begin position="115"/>
        <end position="143"/>
    </location>
</feature>
<dbReference type="InterPro" id="IPR045055">
    <property type="entry name" value="DNA2/NAM7-like"/>
</dbReference>
<dbReference type="GO" id="GO:0031048">
    <property type="term" value="P:regulatory ncRNA-mediated heterochromatin formation"/>
    <property type="evidence" value="ECO:0007669"/>
    <property type="project" value="TreeGrafter"/>
</dbReference>
<keyword evidence="2" id="KW-0963">Cytoplasm</keyword>
<evidence type="ECO:0000313" key="13">
    <source>
        <dbReference type="Proteomes" id="UP000036947"/>
    </source>
</evidence>
<feature type="domain" description="C3H1-type" evidence="10">
    <location>
        <begin position="115"/>
        <end position="143"/>
    </location>
</feature>
<evidence type="ECO:0000259" key="10">
    <source>
        <dbReference type="PROSITE" id="PS50103"/>
    </source>
</evidence>
<sequence>MKQRRLSQYEKTPPNECDKERPVPMLAELPFVDIDVDAATEESGDLIAFHISAGAVWPKNTKKRRFPLLIYPEFCTSLHISTPRSSKQYPRKGHRSVTLGMASNSSRGREPATSSQPSKRCFVFERHGTCKFGERCKYSHEPPSRQGAHYEQSFRSPASGSHDTNRLRKVGDGKWQQWKRMLGGSQTSRPSPQAVGHFFQLGLEMVDGDIGVAQEVIKLLVSEPGLSLIKDVSDRHIQAASNGRPSANFWTAEVKPLFQLITHPRVIDSAALEQEVAAIFNYLLGIGGSRMARLFGYIAELVQDWPPNAMDVSRMATVELSLAVLSKMLDCNTTNIVNSTFSTLVSLFSKCLGETTRPEEEFPRLQALKYLDYMQRRLEVGSEITEWQNLSRVTVSREQFVLSRDLPGHLSAEGRRHDNDHAEIPNIKILPTYEEIMSRRREYLPTTDSSQWHIQGIRGRLDREFRLVREDTVGQLRDAVREALEFIRNPTGGQFRGSNNVRTYTYDFISLADSKFDRDCGLELTVCCSQPSAVHKLSPTRRRDWWLQSKRLQAGALVCIMNATGSVLFCAVSNATMRNKDDTQSRQQGTADQNGDTLVTETTAKRLTLSEDPDFLYVKLELVDTGQDEIGQALRCCRTVRSSLRQCVVEFPGVLLASFKHTLEALQQMYRRPNIPFSDVLAPSEEPSSGTEIELPLYARKAGFTFNLKCLTQDNTEFTMSPRHPLTPEELASRSTLDITQSSALLNALSRELSLIQGPPGTGKSYTGEKIIKVLLKSKKEAQLGPILCVCYTNHALDQLLEHLLDDGISQIIRIGSRSKSERLQDLNLRTVARAFDRTRSEKSSLYHLQESICHNIVPQVNGLLVELSGTDSWRTLKNFLVDTYPSHHDALFGKTENGWEIVTHQPEKTTDRWLAGGSHNDTQSRPLEVLKRARLSTMNNAERQAIHSHWVQSVRDPIISGIRNLYGEYNGAIEQRARVRSDVDLRCLQQADVVGVTTTGLARNLELFRRLRCKVMLCEEAGESTNPRGRQYSLDTSLFERLIQPTHTTSPSIPFSILETQRRMHPSISELVRWTLYPALKDADTVMSYPKVVGVKQRLFWLHHNQLETAAASHDPLNTSHSNDFEVEMTASLVSHLIRQGEYSQGDIAVITPYLGQLHRLRHRMESMFEICLNDRDLEELEALEADSPSKKLSPRSYLKRSTLLKSVRVATVDNFQGEEAKVIVISLVRSNPQNKCGFLSNSNRINVLLSRAQHGMYIIGNADTYNNVSMWADVIDMLQKSACFGRNLELQCPRHPDARLLVSQPDHFLQFSPETPAFAAILEKAEELQGRITASARLNAVGITRPAAIAALRRAMMGRHALPAASLVRFVAAIRNVVNLATNLVLLARRRSVSLVALIRSVRCHARRLAIGYHALSGVRKCWNVATNVSQSTHDLCVFDSGKHDALFLLTDLGPSLCGESCPKPIYCQQCGSKDIKSTCVDFLEMKENHEIDLDEEPCIFPDCGHFLTISSMDGQMDMASHYQLDENGLPTKIQRPAEPFSMNEPGIRVCANCRGPLRNLSRYGRIVRRAMLDEATKKFVTWSNAKYQSLAESLLVEQEKLEKSPATKIGQSAGLSSRPKFAGSRLRQLLSSQELVGNGRYDNLINIWRKINAYASQVRKEEQPYQRVADLVLYAIRQNRTKQQFLYDGSVIQLRGSLNASILLLKCDIVVFSDLAKLCKERPIQTEVNLVLSTHESDCAKLIELSRSTIHPREEVQGHIIAAHLRWLALTFSAHPHTITKEDTDGKIQSLDHLRQEALNHLAEARMLLEEFPSTAILEGEINATENMINGGVYRPVTAEELRDVYRAMAGELRGTGHWYTCERGHPFTIAQCGMPMEEARCPECSALIGGQNHVAVQGVRRAVEIEEIASGVDRLDL</sequence>
<organism evidence="12 13">
    <name type="scientific">Tolypocladium ophioglossoides (strain CBS 100239)</name>
    <name type="common">Snaketongue truffleclub</name>
    <name type="synonym">Elaphocordyceps ophioglossoides</name>
    <dbReference type="NCBI Taxonomy" id="1163406"/>
    <lineage>
        <taxon>Eukaryota</taxon>
        <taxon>Fungi</taxon>
        <taxon>Dikarya</taxon>
        <taxon>Ascomycota</taxon>
        <taxon>Pezizomycotina</taxon>
        <taxon>Sordariomycetes</taxon>
        <taxon>Hypocreomycetidae</taxon>
        <taxon>Hypocreales</taxon>
        <taxon>Ophiocordycipitaceae</taxon>
        <taxon>Tolypocladium</taxon>
    </lineage>
</organism>
<comment type="caution">
    <text evidence="12">The sequence shown here is derived from an EMBL/GenBank/DDBJ whole genome shotgun (WGS) entry which is preliminary data.</text>
</comment>
<dbReference type="GO" id="GO:0002376">
    <property type="term" value="P:immune system process"/>
    <property type="evidence" value="ECO:0007669"/>
    <property type="project" value="UniProtKB-KW"/>
</dbReference>
<comment type="subcellular location">
    <subcellularLocation>
        <location evidence="1">Cytoplasm</location>
    </subcellularLocation>
</comment>
<dbReference type="SUPFAM" id="SSF52540">
    <property type="entry name" value="P-loop containing nucleoside triphosphate hydrolases"/>
    <property type="match status" value="1"/>
</dbReference>
<dbReference type="PROSITE" id="PS51981">
    <property type="entry name" value="ZF_RZ"/>
    <property type="match status" value="1"/>
</dbReference>
<keyword evidence="13" id="KW-1185">Reference proteome</keyword>
<dbReference type="CDD" id="cd18808">
    <property type="entry name" value="SF1_C_Upf1"/>
    <property type="match status" value="1"/>
</dbReference>
<dbReference type="InterPro" id="IPR046439">
    <property type="entry name" value="ZF_RZ_dom"/>
</dbReference>
<dbReference type="EMBL" id="LFRF01000056">
    <property type="protein sequence ID" value="KND86470.1"/>
    <property type="molecule type" value="Genomic_DNA"/>
</dbReference>
<dbReference type="Pfam" id="PF20173">
    <property type="entry name" value="ZnF_RZ-type"/>
    <property type="match status" value="1"/>
</dbReference>
<evidence type="ECO:0000256" key="2">
    <source>
        <dbReference type="ARBA" id="ARBA00022490"/>
    </source>
</evidence>
<feature type="region of interest" description="Disordered" evidence="9">
    <location>
        <begin position="140"/>
        <end position="168"/>
    </location>
</feature>
<dbReference type="InterPro" id="IPR000571">
    <property type="entry name" value="Znf_CCCH"/>
</dbReference>
<evidence type="ECO:0000313" key="12">
    <source>
        <dbReference type="EMBL" id="KND86470.1"/>
    </source>
</evidence>
<dbReference type="GO" id="GO:0031380">
    <property type="term" value="C:nuclear RNA-directed RNA polymerase complex"/>
    <property type="evidence" value="ECO:0007669"/>
    <property type="project" value="TreeGrafter"/>
</dbReference>
<evidence type="ECO:0000259" key="11">
    <source>
        <dbReference type="PROSITE" id="PS51981"/>
    </source>
</evidence>
<accession>A0A0L0MYB9</accession>